<proteinExistence type="predicted"/>
<protein>
    <submittedName>
        <fullName evidence="1">Uncharacterized protein</fullName>
    </submittedName>
</protein>
<geneLocation type="plasmid" evidence="1">
    <name>pRGRH0625</name>
</geneLocation>
<accession>A0A0H5QHS1</accession>
<dbReference type="AlphaFoldDB" id="A0A0H5QHS1"/>
<organism evidence="1">
    <name type="scientific">uncultured prokaryote</name>
    <dbReference type="NCBI Taxonomy" id="198431"/>
    <lineage>
        <taxon>unclassified sequences</taxon>
        <taxon>environmental samples</taxon>
    </lineage>
</organism>
<keyword evidence="1" id="KW-0614">Plasmid</keyword>
<evidence type="ECO:0000313" key="1">
    <source>
        <dbReference type="EMBL" id="CRY95437.1"/>
    </source>
</evidence>
<reference evidence="1" key="2">
    <citation type="submission" date="2015-07" db="EMBL/GenBank/DDBJ databases">
        <title>Plasmids, circular viruses and viroids from rat gut.</title>
        <authorList>
            <person name="Jorgensen T.J."/>
            <person name="Hansen M.A."/>
            <person name="Xu Z."/>
            <person name="Tabak M.A."/>
            <person name="Sorensen S.J."/>
            <person name="Hansen L.H."/>
        </authorList>
    </citation>
    <scope>NUCLEOTIDE SEQUENCE</scope>
    <source>
        <plasmid evidence="1">pRGRH0625</plasmid>
    </source>
</reference>
<dbReference type="EMBL" id="LN853252">
    <property type="protein sequence ID" value="CRY95437.1"/>
    <property type="molecule type" value="Genomic_DNA"/>
</dbReference>
<sequence length="80" mass="9176">MTDNIESLVLEHLRHIRGRVDQIADDVTDLKLRMSALDASMGLVKREVNLGDEVDARQQVSLDKLAQRLERIERRLELAP</sequence>
<reference evidence="1" key="1">
    <citation type="submission" date="2015-06" db="EMBL/GenBank/DDBJ databases">
        <authorList>
            <person name="Joergensen T."/>
        </authorList>
    </citation>
    <scope>NUCLEOTIDE SEQUENCE</scope>
    <source>
        <plasmid evidence="1">pRGRH0625</plasmid>
    </source>
</reference>
<name>A0A0H5QHS1_9ZZZZ</name>